<dbReference type="Proteomes" id="UP000184020">
    <property type="component" value="Unassembled WGS sequence"/>
</dbReference>
<evidence type="ECO:0000256" key="6">
    <source>
        <dbReference type="ARBA" id="ARBA00022694"/>
    </source>
</evidence>
<dbReference type="InterPro" id="IPR017945">
    <property type="entry name" value="DHBP_synth_RibB-like_a/b_dom"/>
</dbReference>
<evidence type="ECO:0000256" key="1">
    <source>
        <dbReference type="ARBA" id="ARBA00004496"/>
    </source>
</evidence>
<evidence type="ECO:0000313" key="14">
    <source>
        <dbReference type="Proteomes" id="UP000184020"/>
    </source>
</evidence>
<evidence type="ECO:0000256" key="3">
    <source>
        <dbReference type="ARBA" id="ARBA00012584"/>
    </source>
</evidence>
<dbReference type="EMBL" id="FQWF01000013">
    <property type="protein sequence ID" value="SHH04227.1"/>
    <property type="molecule type" value="Genomic_DNA"/>
</dbReference>
<dbReference type="PANTHER" id="PTHR17490:SF16">
    <property type="entry name" value="THREONYLCARBAMOYL-AMP SYNTHASE"/>
    <property type="match status" value="1"/>
</dbReference>
<evidence type="ECO:0000256" key="5">
    <source>
        <dbReference type="ARBA" id="ARBA00022679"/>
    </source>
</evidence>
<keyword evidence="6" id="KW-0819">tRNA processing</keyword>
<dbReference type="NCBIfam" id="TIGR00057">
    <property type="entry name" value="L-threonylcarbamoyladenylate synthase"/>
    <property type="match status" value="1"/>
</dbReference>
<comment type="catalytic activity">
    <reaction evidence="11">
        <text>L-threonine + hydrogencarbonate + ATP = L-threonylcarbamoyladenylate + diphosphate + H2O</text>
        <dbReference type="Rhea" id="RHEA:36407"/>
        <dbReference type="ChEBI" id="CHEBI:15377"/>
        <dbReference type="ChEBI" id="CHEBI:17544"/>
        <dbReference type="ChEBI" id="CHEBI:30616"/>
        <dbReference type="ChEBI" id="CHEBI:33019"/>
        <dbReference type="ChEBI" id="CHEBI:57926"/>
        <dbReference type="ChEBI" id="CHEBI:73682"/>
        <dbReference type="EC" id="2.7.7.87"/>
    </reaction>
</comment>
<dbReference type="GO" id="GO:0003725">
    <property type="term" value="F:double-stranded RNA binding"/>
    <property type="evidence" value="ECO:0007669"/>
    <property type="project" value="InterPro"/>
</dbReference>
<dbReference type="PANTHER" id="PTHR17490">
    <property type="entry name" value="SUA5"/>
    <property type="match status" value="1"/>
</dbReference>
<dbReference type="EC" id="2.7.7.87" evidence="3"/>
<dbReference type="GO" id="GO:0005524">
    <property type="term" value="F:ATP binding"/>
    <property type="evidence" value="ECO:0007669"/>
    <property type="project" value="UniProtKB-KW"/>
</dbReference>
<dbReference type="GO" id="GO:0061710">
    <property type="term" value="F:L-threonylcarbamoyladenylate synthase"/>
    <property type="evidence" value="ECO:0007669"/>
    <property type="project" value="UniProtKB-EC"/>
</dbReference>
<evidence type="ECO:0000259" key="12">
    <source>
        <dbReference type="PROSITE" id="PS51163"/>
    </source>
</evidence>
<evidence type="ECO:0000256" key="10">
    <source>
        <dbReference type="ARBA" id="ARBA00029774"/>
    </source>
</evidence>
<reference evidence="14" key="1">
    <citation type="submission" date="2016-11" db="EMBL/GenBank/DDBJ databases">
        <authorList>
            <person name="Varghese N."/>
            <person name="Submissions S."/>
        </authorList>
    </citation>
    <scope>NUCLEOTIDE SEQUENCE [LARGE SCALE GENOMIC DNA]</scope>
    <source>
        <strain evidence="14">DSM 17659</strain>
    </source>
</reference>
<evidence type="ECO:0000256" key="4">
    <source>
        <dbReference type="ARBA" id="ARBA00022490"/>
    </source>
</evidence>
<protein>
    <recommendedName>
        <fullName evidence="10">L-threonylcarbamoyladenylate synthase</fullName>
        <ecNumber evidence="3">2.7.7.87</ecNumber>
    </recommendedName>
    <alternativeName>
        <fullName evidence="10">L-threonylcarbamoyladenylate synthase</fullName>
    </alternativeName>
</protein>
<keyword evidence="9" id="KW-0067">ATP-binding</keyword>
<evidence type="ECO:0000313" key="13">
    <source>
        <dbReference type="EMBL" id="SHH04227.1"/>
    </source>
</evidence>
<dbReference type="STRING" id="229205.SAMN05444372_11378"/>
<accession>A0A1M5PQV5</accession>
<evidence type="ECO:0000256" key="7">
    <source>
        <dbReference type="ARBA" id="ARBA00022695"/>
    </source>
</evidence>
<evidence type="ECO:0000256" key="9">
    <source>
        <dbReference type="ARBA" id="ARBA00022840"/>
    </source>
</evidence>
<keyword evidence="5" id="KW-0808">Transferase</keyword>
<dbReference type="InterPro" id="IPR050156">
    <property type="entry name" value="TC-AMP_synthase_SUA5"/>
</dbReference>
<gene>
    <name evidence="13" type="ORF">SAMN05444372_11378</name>
</gene>
<dbReference type="Gene3D" id="3.90.870.10">
    <property type="entry name" value="DHBP synthase"/>
    <property type="match status" value="1"/>
</dbReference>
<sequence length="201" mass="22510">MHKNRKLFNNSIFKMINDELNKSYEIIKEGGIILYPTDTVWGIGCDATNPEAVAKIYQLKKRVESQNMIVLMNGDKMMHNVFADIPEVAWQIIELSENPTTLILDKPKNVAANLIAADNTLGIRIVKEPFCFKLLERMKKPLVSTSANISGQPAPKSFKEISAEIIKGVDYVVNLQPEKMGGKPSTIIKLGLDSQVKIIRK</sequence>
<dbReference type="GO" id="GO:0005737">
    <property type="term" value="C:cytoplasm"/>
    <property type="evidence" value="ECO:0007669"/>
    <property type="project" value="UniProtKB-SubCell"/>
</dbReference>
<dbReference type="Pfam" id="PF01300">
    <property type="entry name" value="Sua5_yciO_yrdC"/>
    <property type="match status" value="1"/>
</dbReference>
<comment type="similarity">
    <text evidence="2">Belongs to the SUA5 family.</text>
</comment>
<feature type="domain" description="YrdC-like" evidence="12">
    <location>
        <begin position="17"/>
        <end position="201"/>
    </location>
</feature>
<keyword evidence="7" id="KW-0548">Nucleotidyltransferase</keyword>
<dbReference type="InterPro" id="IPR006070">
    <property type="entry name" value="Sua5-like_dom"/>
</dbReference>
<dbReference type="GO" id="GO:0000049">
    <property type="term" value="F:tRNA binding"/>
    <property type="evidence" value="ECO:0007669"/>
    <property type="project" value="TreeGrafter"/>
</dbReference>
<dbReference type="SUPFAM" id="SSF55821">
    <property type="entry name" value="YrdC/RibB"/>
    <property type="match status" value="1"/>
</dbReference>
<dbReference type="AlphaFoldDB" id="A0A1M5PQV5"/>
<evidence type="ECO:0000256" key="11">
    <source>
        <dbReference type="ARBA" id="ARBA00048366"/>
    </source>
</evidence>
<keyword evidence="14" id="KW-1185">Reference proteome</keyword>
<comment type="subcellular location">
    <subcellularLocation>
        <location evidence="1">Cytoplasm</location>
    </subcellularLocation>
</comment>
<evidence type="ECO:0000256" key="8">
    <source>
        <dbReference type="ARBA" id="ARBA00022741"/>
    </source>
</evidence>
<name>A0A1M5PQV5_9FLAO</name>
<dbReference type="GO" id="GO:0008033">
    <property type="term" value="P:tRNA processing"/>
    <property type="evidence" value="ECO:0007669"/>
    <property type="project" value="UniProtKB-KW"/>
</dbReference>
<dbReference type="PROSITE" id="PS51163">
    <property type="entry name" value="YRDC"/>
    <property type="match status" value="1"/>
</dbReference>
<organism evidence="13 14">
    <name type="scientific">Flavobacterium micromati</name>
    <dbReference type="NCBI Taxonomy" id="229205"/>
    <lineage>
        <taxon>Bacteria</taxon>
        <taxon>Pseudomonadati</taxon>
        <taxon>Bacteroidota</taxon>
        <taxon>Flavobacteriia</taxon>
        <taxon>Flavobacteriales</taxon>
        <taxon>Flavobacteriaceae</taxon>
        <taxon>Flavobacterium</taxon>
    </lineage>
</organism>
<evidence type="ECO:0000256" key="2">
    <source>
        <dbReference type="ARBA" id="ARBA00007663"/>
    </source>
</evidence>
<keyword evidence="4" id="KW-0963">Cytoplasm</keyword>
<keyword evidence="8" id="KW-0547">Nucleotide-binding</keyword>
<dbReference type="GO" id="GO:0006450">
    <property type="term" value="P:regulation of translational fidelity"/>
    <property type="evidence" value="ECO:0007669"/>
    <property type="project" value="TreeGrafter"/>
</dbReference>
<proteinExistence type="inferred from homology"/>